<feature type="non-terminal residue" evidence="1">
    <location>
        <position position="155"/>
    </location>
</feature>
<organism evidence="1 2">
    <name type="scientific">Spiromyces aspiralis</name>
    <dbReference type="NCBI Taxonomy" id="68401"/>
    <lineage>
        <taxon>Eukaryota</taxon>
        <taxon>Fungi</taxon>
        <taxon>Fungi incertae sedis</taxon>
        <taxon>Zoopagomycota</taxon>
        <taxon>Kickxellomycotina</taxon>
        <taxon>Kickxellomycetes</taxon>
        <taxon>Kickxellales</taxon>
        <taxon>Kickxellaceae</taxon>
        <taxon>Spiromyces</taxon>
    </lineage>
</organism>
<gene>
    <name evidence="1" type="ORF">EV182_008701</name>
</gene>
<evidence type="ECO:0000313" key="1">
    <source>
        <dbReference type="EMBL" id="KAJ1676180.1"/>
    </source>
</evidence>
<dbReference type="Proteomes" id="UP001145114">
    <property type="component" value="Unassembled WGS sequence"/>
</dbReference>
<comment type="caution">
    <text evidence="1">The sequence shown here is derived from an EMBL/GenBank/DDBJ whole genome shotgun (WGS) entry which is preliminary data.</text>
</comment>
<protein>
    <submittedName>
        <fullName evidence="1">Uncharacterized protein</fullName>
    </submittedName>
</protein>
<accession>A0ACC1HLB4</accession>
<proteinExistence type="predicted"/>
<name>A0ACC1HLB4_9FUNG</name>
<reference evidence="1" key="1">
    <citation type="submission" date="2022-06" db="EMBL/GenBank/DDBJ databases">
        <title>Phylogenomic reconstructions and comparative analyses of Kickxellomycotina fungi.</title>
        <authorList>
            <person name="Reynolds N.K."/>
            <person name="Stajich J.E."/>
            <person name="Barry K."/>
            <person name="Grigoriev I.V."/>
            <person name="Crous P."/>
            <person name="Smith M.E."/>
        </authorList>
    </citation>
    <scope>NUCLEOTIDE SEQUENCE</scope>
    <source>
        <strain evidence="1">RSA 2271</strain>
    </source>
</reference>
<dbReference type="EMBL" id="JAMZIH010004688">
    <property type="protein sequence ID" value="KAJ1676180.1"/>
    <property type="molecule type" value="Genomic_DNA"/>
</dbReference>
<evidence type="ECO:0000313" key="2">
    <source>
        <dbReference type="Proteomes" id="UP001145114"/>
    </source>
</evidence>
<keyword evidence="2" id="KW-1185">Reference proteome</keyword>
<sequence length="155" mass="17652">MLIGQGEALNLDLSGFYHRLYALLAVLACETDIEVTAVRRDQPADASQRDHHIGQDEKEEEDTWDEAVRSEADLLFDCLNRMFITGPKTSPQRVAAFVKRLMVASLYWPPKTSARSIRFVHRLFIKYPLLVNWLVPDDPTDSKHSHGGNNDDDDN</sequence>